<evidence type="ECO:0000313" key="3">
    <source>
        <dbReference type="Proteomes" id="UP000381378"/>
    </source>
</evidence>
<keyword evidence="1" id="KW-0472">Membrane</keyword>
<keyword evidence="1" id="KW-1133">Transmembrane helix</keyword>
<sequence>MDMNTPFTSRYSATPTVILEADKSTGAQPMELFITDEHTEHYLALQAGCEFHRGAMAGLCGWVFIGCIAVGIYSLIQSAELKGLYIMVGIGLPMFLVPFLWEILRPLPLPILFNRRTREVYFDHDDALYHAPWDGISAVANEFQLVGTQIGGMQNASLEIRMWKFEEPETALMVSLGSPLGKTLAMQKGFWEYIRSYMNNGPYFDEHGNHSESDAFVRSQLAVRFKMSDSFKHTLAQLKQAKKDAGGKNYLQISDVAKLIFEPLLYPQDRIQEITYSLAKRRSRNLWPKVVTERLKAGGPTTRLVDLERDRGCGTSKES</sequence>
<accession>A0A5E7VUI1</accession>
<dbReference type="RefSeq" id="WP_224791034.1">
    <property type="nucleotide sequence ID" value="NZ_CABVJF010000043.1"/>
</dbReference>
<reference evidence="2 3" key="1">
    <citation type="submission" date="2019-09" db="EMBL/GenBank/DDBJ databases">
        <authorList>
            <person name="Chandra G."/>
            <person name="Truman W A."/>
        </authorList>
    </citation>
    <scope>NUCLEOTIDE SEQUENCE [LARGE SCALE GENOMIC DNA]</scope>
    <source>
        <strain evidence="2">PS928</strain>
    </source>
</reference>
<proteinExistence type="predicted"/>
<name>A0A5E7VUI1_PSEFL</name>
<evidence type="ECO:0000313" key="2">
    <source>
        <dbReference type="EMBL" id="VVQ26313.1"/>
    </source>
</evidence>
<feature type="transmembrane region" description="Helical" evidence="1">
    <location>
        <begin position="83"/>
        <end position="101"/>
    </location>
</feature>
<dbReference type="Proteomes" id="UP000381378">
    <property type="component" value="Unassembled WGS sequence"/>
</dbReference>
<protein>
    <recommendedName>
        <fullName evidence="4">Transmembrane protein</fullName>
    </recommendedName>
</protein>
<evidence type="ECO:0000256" key="1">
    <source>
        <dbReference type="SAM" id="Phobius"/>
    </source>
</evidence>
<evidence type="ECO:0008006" key="4">
    <source>
        <dbReference type="Google" id="ProtNLM"/>
    </source>
</evidence>
<keyword evidence="1" id="KW-0812">Transmembrane</keyword>
<feature type="transmembrane region" description="Helical" evidence="1">
    <location>
        <begin position="55"/>
        <end position="76"/>
    </location>
</feature>
<dbReference type="AlphaFoldDB" id="A0A5E7VUI1"/>
<dbReference type="EMBL" id="CABVJF010000043">
    <property type="protein sequence ID" value="VVQ26313.1"/>
    <property type="molecule type" value="Genomic_DNA"/>
</dbReference>
<organism evidence="2 3">
    <name type="scientific">Pseudomonas fluorescens</name>
    <dbReference type="NCBI Taxonomy" id="294"/>
    <lineage>
        <taxon>Bacteria</taxon>
        <taxon>Pseudomonadati</taxon>
        <taxon>Pseudomonadota</taxon>
        <taxon>Gammaproteobacteria</taxon>
        <taxon>Pseudomonadales</taxon>
        <taxon>Pseudomonadaceae</taxon>
        <taxon>Pseudomonas</taxon>
    </lineage>
</organism>
<gene>
    <name evidence="2" type="ORF">PS928_06482</name>
</gene>